<accession>A0ABR0YBS9</accession>
<feature type="domain" description="EGF-like" evidence="22">
    <location>
        <begin position="297"/>
        <end position="334"/>
    </location>
</feature>
<dbReference type="Pfam" id="PF07645">
    <property type="entry name" value="EGF_CA"/>
    <property type="match status" value="1"/>
</dbReference>
<keyword evidence="6" id="KW-0732">Signal</keyword>
<dbReference type="InterPro" id="IPR000742">
    <property type="entry name" value="EGF"/>
</dbReference>
<dbReference type="SUPFAM" id="SSF57196">
    <property type="entry name" value="EGF/Laminin"/>
    <property type="match status" value="9"/>
</dbReference>
<dbReference type="Pfam" id="PF12796">
    <property type="entry name" value="Ank_2"/>
    <property type="match status" value="1"/>
</dbReference>
<feature type="disulfide bond" evidence="20">
    <location>
        <begin position="127"/>
        <end position="136"/>
    </location>
</feature>
<dbReference type="InterPro" id="IPR051355">
    <property type="entry name" value="Notch/Slit_guidance"/>
</dbReference>
<feature type="domain" description="EGF-like" evidence="22">
    <location>
        <begin position="216"/>
        <end position="252"/>
    </location>
</feature>
<dbReference type="PANTHER" id="PTHR45836:SF23">
    <property type="entry name" value="NEUROGENIC LOCUS NOTCH HOMOLOG PROTEIN 1"/>
    <property type="match status" value="1"/>
</dbReference>
<dbReference type="Pfam" id="PF00066">
    <property type="entry name" value="Notch"/>
    <property type="match status" value="2"/>
</dbReference>
<feature type="disulfide bond" evidence="20">
    <location>
        <begin position="324"/>
        <end position="333"/>
    </location>
</feature>
<feature type="domain" description="EGF-like" evidence="22">
    <location>
        <begin position="416"/>
        <end position="454"/>
    </location>
</feature>
<feature type="domain" description="LNR" evidence="23">
    <location>
        <begin position="563"/>
        <end position="604"/>
    </location>
</feature>
<comment type="subcellular location">
    <subcellularLocation>
        <location evidence="2">Cell membrane</location>
        <topology evidence="2">Single-pass type I membrane protein</topology>
    </subcellularLocation>
    <subcellularLocation>
        <location evidence="1">Nucleus</location>
    </subcellularLocation>
</comment>
<feature type="disulfide bond" evidence="20">
    <location>
        <begin position="204"/>
        <end position="213"/>
    </location>
</feature>
<evidence type="ECO:0000256" key="1">
    <source>
        <dbReference type="ARBA" id="ARBA00004123"/>
    </source>
</evidence>
<feature type="disulfide bond" evidence="20">
    <location>
        <begin position="485"/>
        <end position="494"/>
    </location>
</feature>
<feature type="compositionally biased region" description="Basic and acidic residues" evidence="21">
    <location>
        <begin position="685"/>
        <end position="699"/>
    </location>
</feature>
<keyword evidence="14 20" id="KW-1015">Disulfide bond</keyword>
<proteinExistence type="inferred from homology"/>
<evidence type="ECO:0000259" key="22">
    <source>
        <dbReference type="PROSITE" id="PS50026"/>
    </source>
</evidence>
<feature type="disulfide bond" evidence="20">
    <location>
        <begin position="404"/>
        <end position="413"/>
    </location>
</feature>
<protein>
    <submittedName>
        <fullName evidence="24">Neurogenic locus notch-like protein 2-like</fullName>
    </submittedName>
</protein>
<evidence type="ECO:0000256" key="20">
    <source>
        <dbReference type="PROSITE-ProRule" id="PRU00076"/>
    </source>
</evidence>
<dbReference type="InterPro" id="IPR018097">
    <property type="entry name" value="EGF_Ca-bd_CS"/>
</dbReference>
<feature type="compositionally biased region" description="Basic residues" evidence="21">
    <location>
        <begin position="853"/>
        <end position="871"/>
    </location>
</feature>
<dbReference type="InterPro" id="IPR036770">
    <property type="entry name" value="Ankyrin_rpt-contain_sf"/>
</dbReference>
<evidence type="ECO:0000256" key="5">
    <source>
        <dbReference type="ARBA" id="ARBA00022692"/>
    </source>
</evidence>
<evidence type="ECO:0000256" key="8">
    <source>
        <dbReference type="ARBA" id="ARBA00022782"/>
    </source>
</evidence>
<keyword evidence="25" id="KW-1185">Reference proteome</keyword>
<keyword evidence="12 19" id="KW-0040">ANK repeat</keyword>
<keyword evidence="8" id="KW-0221">Differentiation</keyword>
<feature type="disulfide bond" evidence="20">
    <location>
        <begin position="87"/>
        <end position="96"/>
    </location>
</feature>
<dbReference type="PROSITE" id="PS00010">
    <property type="entry name" value="ASX_HYDROXYL"/>
    <property type="match status" value="3"/>
</dbReference>
<dbReference type="Gene3D" id="2.10.25.10">
    <property type="entry name" value="Laminin"/>
    <property type="match status" value="11"/>
</dbReference>
<dbReference type="Pfam" id="PF07684">
    <property type="entry name" value="NODP"/>
    <property type="match status" value="1"/>
</dbReference>
<feature type="disulfide bond" evidence="20">
    <location>
        <begin position="444"/>
        <end position="453"/>
    </location>
</feature>
<dbReference type="PRINTS" id="PR01983">
    <property type="entry name" value="NOTCH"/>
</dbReference>
<feature type="disulfide bond" evidence="20">
    <location>
        <begin position="425"/>
        <end position="442"/>
    </location>
</feature>
<evidence type="ECO:0000256" key="17">
    <source>
        <dbReference type="ARBA" id="ARBA00023180"/>
    </source>
</evidence>
<feature type="domain" description="EGF-like" evidence="22">
    <location>
        <begin position="456"/>
        <end position="495"/>
    </location>
</feature>
<dbReference type="Gene3D" id="3.30.70.3310">
    <property type="match status" value="1"/>
</dbReference>
<feature type="domain" description="EGF-like" evidence="22">
    <location>
        <begin position="336"/>
        <end position="372"/>
    </location>
</feature>
<dbReference type="SMART" id="SM00181">
    <property type="entry name" value="EGF"/>
    <property type="match status" value="12"/>
</dbReference>
<dbReference type="EMBL" id="JAHFZB010000037">
    <property type="protein sequence ID" value="KAK6470102.1"/>
    <property type="molecule type" value="Genomic_DNA"/>
</dbReference>
<feature type="disulfide bond" evidence="20">
    <location>
        <begin position="362"/>
        <end position="371"/>
    </location>
</feature>
<feature type="repeat" description="ANK" evidence="19">
    <location>
        <begin position="1017"/>
        <end position="1049"/>
    </location>
</feature>
<dbReference type="PROSITE" id="PS50026">
    <property type="entry name" value="EGF_3"/>
    <property type="match status" value="12"/>
</dbReference>
<feature type="domain" description="EGF-like" evidence="22">
    <location>
        <begin position="374"/>
        <end position="414"/>
    </location>
</feature>
<comment type="similarity">
    <text evidence="3">Belongs to the NOTCH family.</text>
</comment>
<dbReference type="Gene3D" id="1.25.40.20">
    <property type="entry name" value="Ankyrin repeat-containing domain"/>
    <property type="match status" value="1"/>
</dbReference>
<dbReference type="SMART" id="SM00248">
    <property type="entry name" value="ANK"/>
    <property type="match status" value="4"/>
</dbReference>
<feature type="disulfide bond" evidence="20">
    <location>
        <begin position="68"/>
        <end position="85"/>
    </location>
</feature>
<dbReference type="PROSITE" id="PS00022">
    <property type="entry name" value="EGF_1"/>
    <property type="match status" value="12"/>
</dbReference>
<feature type="domain" description="EGF-like" evidence="22">
    <location>
        <begin position="254"/>
        <end position="295"/>
    </location>
</feature>
<evidence type="ECO:0000256" key="6">
    <source>
        <dbReference type="ARBA" id="ARBA00022729"/>
    </source>
</evidence>
<dbReference type="PROSITE" id="PS01187">
    <property type="entry name" value="EGF_CA"/>
    <property type="match status" value="1"/>
</dbReference>
<feature type="disulfide bond" evidence="20">
    <location>
        <begin position="242"/>
        <end position="251"/>
    </location>
</feature>
<keyword evidence="5" id="KW-0812">Transmembrane</keyword>
<dbReference type="PROSITE" id="PS50088">
    <property type="entry name" value="ANK_REPEAT"/>
    <property type="match status" value="3"/>
</dbReference>
<dbReference type="PROSITE" id="PS01186">
    <property type="entry name" value="EGF_2"/>
    <property type="match status" value="9"/>
</dbReference>
<dbReference type="SMART" id="SM00004">
    <property type="entry name" value="NL"/>
    <property type="match status" value="2"/>
</dbReference>
<dbReference type="InterPro" id="IPR000152">
    <property type="entry name" value="EGF-type_Asp/Asn_hydroxyl_site"/>
</dbReference>
<dbReference type="Gene3D" id="3.30.300.320">
    <property type="match status" value="1"/>
</dbReference>
<feature type="region of interest" description="Disordered" evidence="21">
    <location>
        <begin position="1296"/>
        <end position="1360"/>
    </location>
</feature>
<dbReference type="Proteomes" id="UP001369086">
    <property type="component" value="Unassembled WGS sequence"/>
</dbReference>
<keyword evidence="4 20" id="KW-0245">EGF-like domain</keyword>
<feature type="compositionally biased region" description="Polar residues" evidence="21">
    <location>
        <begin position="842"/>
        <end position="852"/>
    </location>
</feature>
<dbReference type="SUPFAM" id="SSF57184">
    <property type="entry name" value="Growth factor receptor domain"/>
    <property type="match status" value="1"/>
</dbReference>
<dbReference type="PANTHER" id="PTHR45836">
    <property type="entry name" value="SLIT HOMOLOG"/>
    <property type="match status" value="1"/>
</dbReference>
<name>A0ABR0YBS9_HUSHU</name>
<evidence type="ECO:0000256" key="16">
    <source>
        <dbReference type="ARBA" id="ARBA00023163"/>
    </source>
</evidence>
<dbReference type="InterPro" id="IPR011656">
    <property type="entry name" value="Notch_NODP_dom"/>
</dbReference>
<evidence type="ECO:0000256" key="7">
    <source>
        <dbReference type="ARBA" id="ARBA00022737"/>
    </source>
</evidence>
<dbReference type="SUPFAM" id="SSF48403">
    <property type="entry name" value="Ankyrin repeat"/>
    <property type="match status" value="1"/>
</dbReference>
<sequence>MEDAVSPTRTRLTPVSVGLGSGGLSASFGTPALEASRCEWGTCVPVQQRGNEVRPRCELEDACLSRPCHEDAVCITHPLTGLPVCTCQAGFSGADCREDLNECEMGLNPCEHGGVCVNTAGSFQCQCQRGYGGTRCHSDINECQSQPCQHQGTCMDKTGGYLCICEPGYTGLQCEEERDPCDSAPCANQGDCRRVDRLYYKCVCQPGSTGPRCEELLDRCVLNPCLNGGSCVEGEGVLQCACQGGYTGPHCEHRLDSCKLNAERTIVCLNGGRCVDSPTSPRCLCPEGFGGSSCQDPVDPCERGPCLNEGVCTPQGKTGYTCQCAAGFTGSNCSSAVDECLSQPCQNGGSCVDRINSFQCVCPEGTSGSLCEVDHDDCDPLTSEPLCFHGGVCVDRVGGHDCLCPTGFVGSRCEGDVNECLSNPCVQPGTLSCVPGVNQYHCLCRTGYTGQHCESVIDSCQSAPCQNGGVCAVEPGTPLGYNCHCTQGFSGSDCSTSLLQPPSPCLSQPCRSGGTCVPVRGSPSAFRCLCTPKYSGAHCESNREGEGAHTHTSPLTSDPWTLCPPGLGCPRKFRDGRCDAECAGAECLRDGFDCLTDSAACDPRYVQYCRDHYGNGHCESGCRSGPCGWDGVDCFGGAPRGVEGSLVLLTPLSVGEVLKGNLSLLWGLSAVLRTGVRMMGTPRPSDPRRDLRDLHDLRDLPGSGPGQEEDDVTGSLVLIQVDNGPCSLVPDSCFHMAEQAAHFLSAVMSQGGGILPELPFPLTAVQGVGGMGEGEAEEDEDPPSLWLWVAIGMAATLGLTVAAIVIGVKVIAPRRRGGELPVVRSQHRQGGAVHDRDHQGAVWNSSSSTGLTRSKKQSGKKQGKNSGRKRREPLGEDAIGLRPLRHSPDYGEEVDITHSSLEEGPQGDRTLHPEEDDDGIRDHRPLGQKHFQGTYDIPQSPGGQDGGPGSVLHGAASEFNCSSDWTSSRTALCQASELSSADSEGVTALITATRLCAESRVRELLQRGAEVNRTDHRGRSALHWSSVVNNPSAARILLQHGAAIDLQDCKGETPLFLAAREGSYDTARLLLQGGANQELPDHRGRLPRHMAQERSHYDIIRLLLAAAGGQGPPIKKPPCHQGTTNGLQNKMAATGGGGNFLYNFGWQEPYNYPQSSCGAEYGRPYNIHGRSASFSGVIGHHQSFAHPGARIHSREEWAALRSGRLSPQHWAQPHSQSVTALVSPRIHGKSSRPIDTLQEVTSEAEEETGSAASPGGRQAQNQKQEETPHFLYSHEQMRPTGRQRSFSCNQNALRRYNVTPGHPLDQSAGSTPSPASPVTVANGNAEARCLSPSPASSDQWGKSSSKKRESNSQSDCKVEVEGSNCAGGKIARTEQALIAN</sequence>
<evidence type="ECO:0000256" key="19">
    <source>
        <dbReference type="PROSITE-ProRule" id="PRU00023"/>
    </source>
</evidence>
<keyword evidence="10" id="KW-1133">Transmembrane helix</keyword>
<evidence type="ECO:0000256" key="12">
    <source>
        <dbReference type="ARBA" id="ARBA00023043"/>
    </source>
</evidence>
<keyword evidence="16" id="KW-0804">Transcription</keyword>
<dbReference type="CDD" id="cd00054">
    <property type="entry name" value="EGF_CA"/>
    <property type="match status" value="10"/>
</dbReference>
<evidence type="ECO:0000256" key="11">
    <source>
        <dbReference type="ARBA" id="ARBA00023015"/>
    </source>
</evidence>
<dbReference type="PROSITE" id="PS50258">
    <property type="entry name" value="LNR"/>
    <property type="match status" value="1"/>
</dbReference>
<keyword evidence="13" id="KW-0472">Membrane</keyword>
<feature type="disulfide bond" evidence="20">
    <location>
        <begin position="285"/>
        <end position="294"/>
    </location>
</feature>
<feature type="domain" description="EGF-like" evidence="22">
    <location>
        <begin position="59"/>
        <end position="97"/>
    </location>
</feature>
<organism evidence="24 25">
    <name type="scientific">Huso huso</name>
    <name type="common">Beluga</name>
    <name type="synonym">Acipenser huso</name>
    <dbReference type="NCBI Taxonomy" id="61971"/>
    <lineage>
        <taxon>Eukaryota</taxon>
        <taxon>Metazoa</taxon>
        <taxon>Chordata</taxon>
        <taxon>Craniata</taxon>
        <taxon>Vertebrata</taxon>
        <taxon>Euteleostomi</taxon>
        <taxon>Actinopterygii</taxon>
        <taxon>Chondrostei</taxon>
        <taxon>Acipenseriformes</taxon>
        <taxon>Acipenseridae</taxon>
        <taxon>Huso</taxon>
    </lineage>
</organism>
<feature type="region of interest" description="Disordered" evidence="21">
    <location>
        <begin position="1208"/>
        <end position="1265"/>
    </location>
</feature>
<keyword evidence="11" id="KW-0805">Transcription regulation</keyword>
<evidence type="ECO:0000313" key="25">
    <source>
        <dbReference type="Proteomes" id="UP001369086"/>
    </source>
</evidence>
<feature type="disulfide bond" evidence="20">
    <location>
        <begin position="165"/>
        <end position="174"/>
    </location>
</feature>
<evidence type="ECO:0000256" key="10">
    <source>
        <dbReference type="ARBA" id="ARBA00022989"/>
    </source>
</evidence>
<evidence type="ECO:0000256" key="15">
    <source>
        <dbReference type="ARBA" id="ARBA00023159"/>
    </source>
</evidence>
<evidence type="ECO:0000259" key="23">
    <source>
        <dbReference type="PROSITE" id="PS50258"/>
    </source>
</evidence>
<dbReference type="InterPro" id="IPR000800">
    <property type="entry name" value="Notch_dom"/>
</dbReference>
<dbReference type="SUPFAM" id="SSF90193">
    <property type="entry name" value="Notch domain"/>
    <property type="match status" value="2"/>
</dbReference>
<keyword evidence="18" id="KW-0539">Nucleus</keyword>
<dbReference type="Pfam" id="PF00008">
    <property type="entry name" value="EGF"/>
    <property type="match status" value="6"/>
</dbReference>
<evidence type="ECO:0000256" key="21">
    <source>
        <dbReference type="SAM" id="MobiDB-lite"/>
    </source>
</evidence>
<evidence type="ECO:0000313" key="24">
    <source>
        <dbReference type="EMBL" id="KAK6470102.1"/>
    </source>
</evidence>
<feature type="domain" description="EGF-like" evidence="22">
    <location>
        <begin position="501"/>
        <end position="540"/>
    </location>
</feature>
<dbReference type="InterPro" id="IPR035993">
    <property type="entry name" value="Notch-like_dom_sf"/>
</dbReference>
<evidence type="ECO:0000256" key="9">
    <source>
        <dbReference type="ARBA" id="ARBA00022976"/>
    </source>
</evidence>
<dbReference type="PROSITE" id="PS50297">
    <property type="entry name" value="ANK_REP_REGION"/>
    <property type="match status" value="2"/>
</dbReference>
<dbReference type="PRINTS" id="PR00010">
    <property type="entry name" value="EGFBLOOD"/>
</dbReference>
<evidence type="ECO:0000256" key="13">
    <source>
        <dbReference type="ARBA" id="ARBA00023136"/>
    </source>
</evidence>
<feature type="region of interest" description="Disordered" evidence="21">
    <location>
        <begin position="821"/>
        <end position="922"/>
    </location>
</feature>
<reference evidence="24 25" key="1">
    <citation type="submission" date="2021-05" db="EMBL/GenBank/DDBJ databases">
        <authorList>
            <person name="Zahm M."/>
            <person name="Klopp C."/>
            <person name="Cabau C."/>
            <person name="Kuhl H."/>
            <person name="Suciu R."/>
            <person name="Ciorpac M."/>
            <person name="Holostenco D."/>
            <person name="Gessner J."/>
            <person name="Wuertz S."/>
            <person name="Hohne C."/>
            <person name="Stock M."/>
            <person name="Gislard M."/>
            <person name="Lluch J."/>
            <person name="Milhes M."/>
            <person name="Lampietro C."/>
            <person name="Lopez Roques C."/>
            <person name="Donnadieu C."/>
            <person name="Du K."/>
            <person name="Schartl M."/>
            <person name="Guiguen Y."/>
        </authorList>
    </citation>
    <scope>NUCLEOTIDE SEQUENCE [LARGE SCALE GENOMIC DNA]</scope>
    <source>
        <strain evidence="24">Hh-F2</strain>
        <tissue evidence="24">Blood</tissue>
    </source>
</reference>
<keyword evidence="9" id="KW-0914">Notch signaling pathway</keyword>
<evidence type="ECO:0000256" key="3">
    <source>
        <dbReference type="ARBA" id="ARBA00005847"/>
    </source>
</evidence>
<feature type="domain" description="EGF-like" evidence="22">
    <location>
        <begin position="177"/>
        <end position="214"/>
    </location>
</feature>
<evidence type="ECO:0000256" key="18">
    <source>
        <dbReference type="ARBA" id="ARBA00023242"/>
    </source>
</evidence>
<evidence type="ECO:0000256" key="2">
    <source>
        <dbReference type="ARBA" id="ARBA00004251"/>
    </source>
</evidence>
<dbReference type="SMART" id="SM01339">
    <property type="entry name" value="NODP"/>
    <property type="match status" value="1"/>
</dbReference>
<dbReference type="InterPro" id="IPR002110">
    <property type="entry name" value="Ankyrin_rpt"/>
</dbReference>
<comment type="caution">
    <text evidence="24">The sequence shown here is derived from an EMBL/GenBank/DDBJ whole genome shotgun (WGS) entry which is preliminary data.</text>
</comment>
<keyword evidence="17" id="KW-0325">Glycoprotein</keyword>
<evidence type="ECO:0000256" key="4">
    <source>
        <dbReference type="ARBA" id="ARBA00022536"/>
    </source>
</evidence>
<evidence type="ECO:0000256" key="14">
    <source>
        <dbReference type="ARBA" id="ARBA00023157"/>
    </source>
</evidence>
<feature type="region of interest" description="Disordered" evidence="21">
    <location>
        <begin position="678"/>
        <end position="711"/>
    </location>
</feature>
<feature type="repeat" description="ANK" evidence="19">
    <location>
        <begin position="1050"/>
        <end position="1082"/>
    </location>
</feature>
<gene>
    <name evidence="24" type="ORF">HHUSO_G31748</name>
</gene>
<keyword evidence="15" id="KW-0010">Activator</keyword>
<feature type="repeat" description="ANK" evidence="19">
    <location>
        <begin position="984"/>
        <end position="1016"/>
    </location>
</feature>
<dbReference type="SMART" id="SM00179">
    <property type="entry name" value="EGF_CA"/>
    <property type="match status" value="11"/>
</dbReference>
<feature type="compositionally biased region" description="Basic and acidic residues" evidence="21">
    <location>
        <begin position="1346"/>
        <end position="1360"/>
    </location>
</feature>
<feature type="domain" description="EGF-like" evidence="22">
    <location>
        <begin position="99"/>
        <end position="137"/>
    </location>
</feature>
<dbReference type="InterPro" id="IPR049883">
    <property type="entry name" value="NOTCH1_EGF-like"/>
</dbReference>
<dbReference type="InterPro" id="IPR001881">
    <property type="entry name" value="EGF-like_Ca-bd_dom"/>
</dbReference>
<dbReference type="InterPro" id="IPR009030">
    <property type="entry name" value="Growth_fac_rcpt_cys_sf"/>
</dbReference>
<feature type="disulfide bond" evidence="20">
    <location>
        <begin position="530"/>
        <end position="539"/>
    </location>
</feature>
<comment type="caution">
    <text evidence="20">Lacks conserved residue(s) required for the propagation of feature annotation.</text>
</comment>
<keyword evidence="7" id="KW-0677">Repeat</keyword>
<feature type="domain" description="EGF-like" evidence="22">
    <location>
        <begin position="139"/>
        <end position="175"/>
    </location>
</feature>